<dbReference type="InterPro" id="IPR026888">
    <property type="entry name" value="AcetylCoA_hyd_C"/>
</dbReference>
<gene>
    <name evidence="5" type="ORF">SAMN06265219_102222</name>
</gene>
<evidence type="ECO:0000256" key="1">
    <source>
        <dbReference type="ARBA" id="ARBA00009632"/>
    </source>
</evidence>
<accession>A0A521BE88</accession>
<dbReference type="GO" id="GO:0006083">
    <property type="term" value="P:acetate metabolic process"/>
    <property type="evidence" value="ECO:0007669"/>
    <property type="project" value="InterPro"/>
</dbReference>
<dbReference type="PANTHER" id="PTHR21432">
    <property type="entry name" value="ACETYL-COA HYDROLASE-RELATED"/>
    <property type="match status" value="1"/>
</dbReference>
<evidence type="ECO:0000259" key="3">
    <source>
        <dbReference type="Pfam" id="PF02550"/>
    </source>
</evidence>
<dbReference type="Gene3D" id="3.40.1080.10">
    <property type="entry name" value="Glutaconate Coenzyme A-transferase"/>
    <property type="match status" value="1"/>
</dbReference>
<evidence type="ECO:0000313" key="5">
    <source>
        <dbReference type="EMBL" id="SMO45402.1"/>
    </source>
</evidence>
<evidence type="ECO:0000256" key="2">
    <source>
        <dbReference type="ARBA" id="ARBA00022679"/>
    </source>
</evidence>
<dbReference type="AlphaFoldDB" id="A0A521BE88"/>
<dbReference type="GO" id="GO:0016787">
    <property type="term" value="F:hydrolase activity"/>
    <property type="evidence" value="ECO:0007669"/>
    <property type="project" value="UniProtKB-KW"/>
</dbReference>
<dbReference type="InterPro" id="IPR038460">
    <property type="entry name" value="AcetylCoA_hyd_C_sf"/>
</dbReference>
<sequence>MSKYKTAEEAVKVIKSGDRVYVHGISANPVQLLNAMVDRHSELKNVELIHLHTEGPAPYADEKYRDSFFVNAMFVGANVRKAVNEGRGDYIPIFLSETPRLFRNGILPLDVALVNVSPPDMHGYCSLGVSVDNAAAAVQSAKHVIAQVNPHMPRTHGDGLVHVDQIDSLVKVDDPLPEQFAPEPDDAELQIGKYCASLIEDGATMQMGIGAIPNAVLASLTNHKNLGVHTEMFSDGVIELVEKGIINGLNKKIHPGKVVSGFVMGTRKTYDYIDDNPSVAMLDIGYINDTAVIRRNPKVTAINSAVEIDITGQVCADSIGTYHYSGVGGQMDFIRGAALSEGGKPIIALPSTTRKGISRIVPFLKQGAGVVTTRAHVHYIVTEFGIANLYGKNLSQRAKALVEIAHPDHREELDKAVFERFGK</sequence>
<feature type="domain" description="Acetyl-CoA hydrolase/transferase N-terminal" evidence="3">
    <location>
        <begin position="3"/>
        <end position="174"/>
    </location>
</feature>
<dbReference type="InterPro" id="IPR003702">
    <property type="entry name" value="ActCoA_hydro_N"/>
</dbReference>
<organism evidence="5 6">
    <name type="scientific">Gracilimonas mengyeensis</name>
    <dbReference type="NCBI Taxonomy" id="1302730"/>
    <lineage>
        <taxon>Bacteria</taxon>
        <taxon>Pseudomonadati</taxon>
        <taxon>Balneolota</taxon>
        <taxon>Balneolia</taxon>
        <taxon>Balneolales</taxon>
        <taxon>Balneolaceae</taxon>
        <taxon>Gracilimonas</taxon>
    </lineage>
</organism>
<dbReference type="Pfam" id="PF02550">
    <property type="entry name" value="AcetylCoA_hydro"/>
    <property type="match status" value="1"/>
</dbReference>
<feature type="domain" description="Acetyl-CoA hydrolase/transferase C-terminal" evidence="4">
    <location>
        <begin position="265"/>
        <end position="416"/>
    </location>
</feature>
<dbReference type="Gene3D" id="3.30.750.70">
    <property type="entry name" value="4-hydroxybutyrate coenzyme like domains"/>
    <property type="match status" value="1"/>
</dbReference>
<dbReference type="PANTHER" id="PTHR21432:SF20">
    <property type="entry name" value="ACETYL-COA HYDROLASE"/>
    <property type="match status" value="1"/>
</dbReference>
<reference evidence="5 6" key="1">
    <citation type="submission" date="2017-05" db="EMBL/GenBank/DDBJ databases">
        <authorList>
            <person name="Varghese N."/>
            <person name="Submissions S."/>
        </authorList>
    </citation>
    <scope>NUCLEOTIDE SEQUENCE [LARGE SCALE GENOMIC DNA]</scope>
    <source>
        <strain evidence="5 6">DSM 21985</strain>
    </source>
</reference>
<keyword evidence="2" id="KW-0808">Transferase</keyword>
<dbReference type="InterPro" id="IPR037171">
    <property type="entry name" value="NagB/RpiA_transferase-like"/>
</dbReference>
<dbReference type="SUPFAM" id="SSF100950">
    <property type="entry name" value="NagB/RpiA/CoA transferase-like"/>
    <property type="match status" value="2"/>
</dbReference>
<evidence type="ECO:0000259" key="4">
    <source>
        <dbReference type="Pfam" id="PF13336"/>
    </source>
</evidence>
<proteinExistence type="inferred from homology"/>
<name>A0A521BE88_9BACT</name>
<dbReference type="Proteomes" id="UP000317557">
    <property type="component" value="Unassembled WGS sequence"/>
</dbReference>
<dbReference type="GO" id="GO:0008775">
    <property type="term" value="F:acetate CoA-transferase activity"/>
    <property type="evidence" value="ECO:0007669"/>
    <property type="project" value="InterPro"/>
</dbReference>
<comment type="similarity">
    <text evidence="1">Belongs to the acetyl-CoA hydrolase/transferase family.</text>
</comment>
<protein>
    <submittedName>
        <fullName evidence="5">Acyl-CoA hydrolase</fullName>
    </submittedName>
</protein>
<keyword evidence="6" id="KW-1185">Reference proteome</keyword>
<evidence type="ECO:0000313" key="6">
    <source>
        <dbReference type="Proteomes" id="UP000317557"/>
    </source>
</evidence>
<dbReference type="EMBL" id="FXTP01000002">
    <property type="protein sequence ID" value="SMO45402.1"/>
    <property type="molecule type" value="Genomic_DNA"/>
</dbReference>
<keyword evidence="5" id="KW-0378">Hydrolase</keyword>
<dbReference type="Pfam" id="PF13336">
    <property type="entry name" value="AcetylCoA_hyd_C"/>
    <property type="match status" value="1"/>
</dbReference>
<dbReference type="RefSeq" id="WP_185957149.1">
    <property type="nucleotide sequence ID" value="NZ_FXTP01000002.1"/>
</dbReference>
<dbReference type="Gene3D" id="3.40.1080.20">
    <property type="entry name" value="Acetyl-CoA hydrolase/transferase C-terminal domain"/>
    <property type="match status" value="1"/>
</dbReference>
<dbReference type="InterPro" id="IPR046433">
    <property type="entry name" value="ActCoA_hydro"/>
</dbReference>